<evidence type="ECO:0000313" key="1">
    <source>
        <dbReference type="EnsemblPlants" id="AVESA.00010b.r2.7CG0668990.1.CDS"/>
    </source>
</evidence>
<name>A0ACD5ZV27_AVESA</name>
<keyword evidence="2" id="KW-1185">Reference proteome</keyword>
<reference evidence="1" key="2">
    <citation type="submission" date="2025-09" db="UniProtKB">
        <authorList>
            <consortium name="EnsemblPlants"/>
        </authorList>
    </citation>
    <scope>IDENTIFICATION</scope>
</reference>
<sequence length="259" mass="26912">MDVAVNIPSDVDDDRTSMVPRKSPFKTAPVVHDDTAKQLPRHSILVKKSLAEFLGTFLLIFILLSALIMNATHDGALGLVGVSATAGLAVLVIVASLVHVSGAHLNPAISVAMALFGYLPRAHLAPYVAAQFLGATAASFLAKAIYRPNNLGAIVATVPTLGTAETFFVEFLITFVLLLVIAAHAVDPKAVKELVALAAGAVVMMNALISAQSTGTSMNPARTLGTAIVTGTYTKIWVYMVATPLGAIAGTGAYIALKH</sequence>
<proteinExistence type="predicted"/>
<reference evidence="1" key="1">
    <citation type="submission" date="2021-05" db="EMBL/GenBank/DDBJ databases">
        <authorList>
            <person name="Scholz U."/>
            <person name="Mascher M."/>
            <person name="Fiebig A."/>
        </authorList>
    </citation>
    <scope>NUCLEOTIDE SEQUENCE [LARGE SCALE GENOMIC DNA]</scope>
</reference>
<accession>A0ACD5ZV27</accession>
<organism evidence="1 2">
    <name type="scientific">Avena sativa</name>
    <name type="common">Oat</name>
    <dbReference type="NCBI Taxonomy" id="4498"/>
    <lineage>
        <taxon>Eukaryota</taxon>
        <taxon>Viridiplantae</taxon>
        <taxon>Streptophyta</taxon>
        <taxon>Embryophyta</taxon>
        <taxon>Tracheophyta</taxon>
        <taxon>Spermatophyta</taxon>
        <taxon>Magnoliopsida</taxon>
        <taxon>Liliopsida</taxon>
        <taxon>Poales</taxon>
        <taxon>Poaceae</taxon>
        <taxon>BOP clade</taxon>
        <taxon>Pooideae</taxon>
        <taxon>Poodae</taxon>
        <taxon>Poeae</taxon>
        <taxon>Poeae Chloroplast Group 1 (Aveneae type)</taxon>
        <taxon>Aveninae</taxon>
        <taxon>Avena</taxon>
    </lineage>
</organism>
<evidence type="ECO:0000313" key="2">
    <source>
        <dbReference type="Proteomes" id="UP001732700"/>
    </source>
</evidence>
<dbReference type="Proteomes" id="UP001732700">
    <property type="component" value="Chromosome 7C"/>
</dbReference>
<dbReference type="EnsemblPlants" id="AVESA.00010b.r2.7CG0668990.1">
    <property type="protein sequence ID" value="AVESA.00010b.r2.7CG0668990.1.CDS"/>
    <property type="gene ID" value="AVESA.00010b.r2.7CG0668990"/>
</dbReference>
<protein>
    <submittedName>
        <fullName evidence="1">Uncharacterized protein</fullName>
    </submittedName>
</protein>